<dbReference type="RefSeq" id="WP_051315580.1">
    <property type="nucleotide sequence ID" value="NZ_BMWP01000013.1"/>
</dbReference>
<keyword evidence="3" id="KW-1185">Reference proteome</keyword>
<comment type="caution">
    <text evidence="2">The sequence shown here is derived from an EMBL/GenBank/DDBJ whole genome shotgun (WGS) entry which is preliminary data.</text>
</comment>
<evidence type="ECO:0000313" key="2">
    <source>
        <dbReference type="EMBL" id="GGW36322.1"/>
    </source>
</evidence>
<gene>
    <name evidence="2" type="ORF">GCM10007383_21580</name>
</gene>
<protein>
    <submittedName>
        <fullName evidence="2">Uncharacterized protein</fullName>
    </submittedName>
</protein>
<sequence length="83" mass="9802">MHVGKAGLAGRRGSTEPDPKSLEAHSLKRVFHQFYGYLYHIQGHQHYPQNGTTPQRAYFTNGYDNILENTELILFYRRFYRKI</sequence>
<reference evidence="2" key="2">
    <citation type="submission" date="2020-09" db="EMBL/GenBank/DDBJ databases">
        <authorList>
            <person name="Sun Q."/>
            <person name="Kim S."/>
        </authorList>
    </citation>
    <scope>NUCLEOTIDE SEQUENCE</scope>
    <source>
        <strain evidence="2">KCTC 12113</strain>
    </source>
</reference>
<proteinExistence type="predicted"/>
<dbReference type="AlphaFoldDB" id="A0A918MMG7"/>
<reference evidence="2" key="1">
    <citation type="journal article" date="2014" name="Int. J. Syst. Evol. Microbiol.">
        <title>Complete genome sequence of Corynebacterium casei LMG S-19264T (=DSM 44701T), isolated from a smear-ripened cheese.</title>
        <authorList>
            <consortium name="US DOE Joint Genome Institute (JGI-PGF)"/>
            <person name="Walter F."/>
            <person name="Albersmeier A."/>
            <person name="Kalinowski J."/>
            <person name="Ruckert C."/>
        </authorList>
    </citation>
    <scope>NUCLEOTIDE SEQUENCE</scope>
    <source>
        <strain evidence="2">KCTC 12113</strain>
    </source>
</reference>
<feature type="region of interest" description="Disordered" evidence="1">
    <location>
        <begin position="1"/>
        <end position="22"/>
    </location>
</feature>
<accession>A0A918MMG7</accession>
<evidence type="ECO:0000256" key="1">
    <source>
        <dbReference type="SAM" id="MobiDB-lite"/>
    </source>
</evidence>
<organism evidence="2 3">
    <name type="scientific">Arenibacter certesii</name>
    <dbReference type="NCBI Taxonomy" id="228955"/>
    <lineage>
        <taxon>Bacteria</taxon>
        <taxon>Pseudomonadati</taxon>
        <taxon>Bacteroidota</taxon>
        <taxon>Flavobacteriia</taxon>
        <taxon>Flavobacteriales</taxon>
        <taxon>Flavobacteriaceae</taxon>
        <taxon>Arenibacter</taxon>
    </lineage>
</organism>
<evidence type="ECO:0000313" key="3">
    <source>
        <dbReference type="Proteomes" id="UP000634668"/>
    </source>
</evidence>
<dbReference type="EMBL" id="BMWP01000013">
    <property type="protein sequence ID" value="GGW36322.1"/>
    <property type="molecule type" value="Genomic_DNA"/>
</dbReference>
<name>A0A918MMG7_9FLAO</name>
<dbReference type="Proteomes" id="UP000634668">
    <property type="component" value="Unassembled WGS sequence"/>
</dbReference>
<feature type="compositionally biased region" description="Basic and acidic residues" evidence="1">
    <location>
        <begin position="13"/>
        <end position="22"/>
    </location>
</feature>